<evidence type="ECO:0000313" key="3">
    <source>
        <dbReference type="Proteomes" id="UP000184423"/>
    </source>
</evidence>
<dbReference type="RefSeq" id="WP_073250304.1">
    <property type="nucleotide sequence ID" value="NZ_FQVG01000087.1"/>
</dbReference>
<reference evidence="3" key="1">
    <citation type="submission" date="2016-11" db="EMBL/GenBank/DDBJ databases">
        <authorList>
            <person name="Varghese N."/>
            <person name="Submissions S."/>
        </authorList>
    </citation>
    <scope>NUCLEOTIDE SEQUENCE [LARGE SCALE GENOMIC DNA]</scope>
    <source>
        <strain evidence="3">DSM 10124</strain>
    </source>
</reference>
<dbReference type="Proteomes" id="UP000184423">
    <property type="component" value="Unassembled WGS sequence"/>
</dbReference>
<organism evidence="2 3">
    <name type="scientific">Caloramator proteoclasticus DSM 10124</name>
    <dbReference type="NCBI Taxonomy" id="1121262"/>
    <lineage>
        <taxon>Bacteria</taxon>
        <taxon>Bacillati</taxon>
        <taxon>Bacillota</taxon>
        <taxon>Clostridia</taxon>
        <taxon>Eubacteriales</taxon>
        <taxon>Clostridiaceae</taxon>
        <taxon>Caloramator</taxon>
    </lineage>
</organism>
<dbReference type="PANTHER" id="PTHR38664">
    <property type="entry name" value="SLR0058 PROTEIN"/>
    <property type="match status" value="1"/>
</dbReference>
<feature type="coiled-coil region" evidence="1">
    <location>
        <begin position="38"/>
        <end position="99"/>
    </location>
</feature>
<evidence type="ECO:0000256" key="1">
    <source>
        <dbReference type="SAM" id="Coils"/>
    </source>
</evidence>
<dbReference type="EMBL" id="FQVG01000087">
    <property type="protein sequence ID" value="SHF47326.1"/>
    <property type="molecule type" value="Genomic_DNA"/>
</dbReference>
<gene>
    <name evidence="2" type="ORF">SAMN02746091_02602</name>
</gene>
<evidence type="ECO:0000313" key="2">
    <source>
        <dbReference type="EMBL" id="SHF47326.1"/>
    </source>
</evidence>
<sequence>MKEELKNIFLAGVGSAAYTYEKATELIENLIKKGQLTVEEGKELTEELKRTVKEKTEKVSAELKPLTKDDMAELLREMNFATKSELDELKRKIEELESKLK</sequence>
<protein>
    <submittedName>
        <fullName evidence="2">Polyhydroxyalkanoate synthesis regulator phasin</fullName>
    </submittedName>
</protein>
<dbReference type="PANTHER" id="PTHR38664:SF1">
    <property type="entry name" value="SLR0058 PROTEIN"/>
    <property type="match status" value="1"/>
</dbReference>
<keyword evidence="1" id="KW-0175">Coiled coil</keyword>
<proteinExistence type="predicted"/>
<dbReference type="Pfam" id="PF05597">
    <property type="entry name" value="Phasin"/>
    <property type="match status" value="1"/>
</dbReference>
<name>A0A1M5BY39_9CLOT</name>
<dbReference type="InterPro" id="IPR008769">
    <property type="entry name" value="PhaF_PhaI"/>
</dbReference>
<dbReference type="AlphaFoldDB" id="A0A1M5BY39"/>
<keyword evidence="3" id="KW-1185">Reference proteome</keyword>
<accession>A0A1M5BY39</accession>